<dbReference type="EMBL" id="CM051404">
    <property type="protein sequence ID" value="KAJ4707584.1"/>
    <property type="molecule type" value="Genomic_DNA"/>
</dbReference>
<gene>
    <name evidence="1" type="ORF">OWV82_021085</name>
</gene>
<sequence>MEKHGRYGFMVIFFCVIISFGLLSFISCFIAEIKKAKRNDLKVDGKLCYLPGSDAYRFGIAALICLIVGQIIGNLLICRNFCSRERGKTRKPRIATALVIFSWISFGIAVILISGATSMSKEQAYGRGWLDRECYLVKDGVYIGSGSLVLVSLGSTLAAAAILTIKNNSQAEQGRRRIHAQVFS</sequence>
<organism evidence="1 2">
    <name type="scientific">Melia azedarach</name>
    <name type="common">Chinaberry tree</name>
    <dbReference type="NCBI Taxonomy" id="155640"/>
    <lineage>
        <taxon>Eukaryota</taxon>
        <taxon>Viridiplantae</taxon>
        <taxon>Streptophyta</taxon>
        <taxon>Embryophyta</taxon>
        <taxon>Tracheophyta</taxon>
        <taxon>Spermatophyta</taxon>
        <taxon>Magnoliopsida</taxon>
        <taxon>eudicotyledons</taxon>
        <taxon>Gunneridae</taxon>
        <taxon>Pentapetalae</taxon>
        <taxon>rosids</taxon>
        <taxon>malvids</taxon>
        <taxon>Sapindales</taxon>
        <taxon>Meliaceae</taxon>
        <taxon>Melia</taxon>
    </lineage>
</organism>
<keyword evidence="2" id="KW-1185">Reference proteome</keyword>
<name>A0ACC1XA64_MELAZ</name>
<evidence type="ECO:0000313" key="2">
    <source>
        <dbReference type="Proteomes" id="UP001164539"/>
    </source>
</evidence>
<protein>
    <submittedName>
        <fullName evidence="1">Chitin synthase, putative (DUF1218)</fullName>
    </submittedName>
</protein>
<proteinExistence type="predicted"/>
<dbReference type="Proteomes" id="UP001164539">
    <property type="component" value="Chromosome 11"/>
</dbReference>
<comment type="caution">
    <text evidence="1">The sequence shown here is derived from an EMBL/GenBank/DDBJ whole genome shotgun (WGS) entry which is preliminary data.</text>
</comment>
<reference evidence="1 2" key="1">
    <citation type="journal article" date="2023" name="Science">
        <title>Complex scaffold remodeling in plant triterpene biosynthesis.</title>
        <authorList>
            <person name="De La Pena R."/>
            <person name="Hodgson H."/>
            <person name="Liu J.C."/>
            <person name="Stephenson M.J."/>
            <person name="Martin A.C."/>
            <person name="Owen C."/>
            <person name="Harkess A."/>
            <person name="Leebens-Mack J."/>
            <person name="Jimenez L.E."/>
            <person name="Osbourn A."/>
            <person name="Sattely E.S."/>
        </authorList>
    </citation>
    <scope>NUCLEOTIDE SEQUENCE [LARGE SCALE GENOMIC DNA]</scope>
    <source>
        <strain evidence="2">cv. JPN11</strain>
        <tissue evidence="1">Leaf</tissue>
    </source>
</reference>
<accession>A0ACC1XA64</accession>
<evidence type="ECO:0000313" key="1">
    <source>
        <dbReference type="EMBL" id="KAJ4707584.1"/>
    </source>
</evidence>